<dbReference type="GeneID" id="40265613"/>
<feature type="domain" description="J" evidence="2">
    <location>
        <begin position="191"/>
        <end position="244"/>
    </location>
</feature>
<dbReference type="SMART" id="SM00271">
    <property type="entry name" value="DnaJ"/>
    <property type="match status" value="1"/>
</dbReference>
<gene>
    <name evidence="3" type="ORF">FEJ81_10030</name>
</gene>
<sequence>MAVVGERRAGCDGCGRTVGLEDLTTVTMPDGEQVVCCPECEPHARAAARKGDSLDQRRDTCDGCTEPCLTAELEDIVLDDGTVLSCCPSCVAEAPGHGGSDAADADATGADAARTAGSETAAESGERDGGETGSPETDGDRNRCSQCREPVAAERFRVTTIDERTERLCPDCKADAEEKGIITDVAMRKQRAREVLGVDAEASDEAIREAFHSQVKRAHPDRQSGSQSAFKLVTEAYERLRADD</sequence>
<dbReference type="EMBL" id="CP040330">
    <property type="protein sequence ID" value="QCS42679.1"/>
    <property type="molecule type" value="Genomic_DNA"/>
</dbReference>
<evidence type="ECO:0000313" key="3">
    <source>
        <dbReference type="EMBL" id="QCS42679.1"/>
    </source>
</evidence>
<organism evidence="3 4">
    <name type="scientific">Natrinema versiforme</name>
    <dbReference type="NCBI Taxonomy" id="88724"/>
    <lineage>
        <taxon>Archaea</taxon>
        <taxon>Methanobacteriati</taxon>
        <taxon>Methanobacteriota</taxon>
        <taxon>Stenosarchaea group</taxon>
        <taxon>Halobacteria</taxon>
        <taxon>Halobacteriales</taxon>
        <taxon>Natrialbaceae</taxon>
        <taxon>Natrinema</taxon>
    </lineage>
</organism>
<protein>
    <submittedName>
        <fullName evidence="3">J domain-containing protein</fullName>
    </submittedName>
</protein>
<dbReference type="PROSITE" id="PS50076">
    <property type="entry name" value="DNAJ_2"/>
    <property type="match status" value="1"/>
</dbReference>
<dbReference type="InterPro" id="IPR036869">
    <property type="entry name" value="J_dom_sf"/>
</dbReference>
<dbReference type="InterPro" id="IPR001623">
    <property type="entry name" value="DnaJ_domain"/>
</dbReference>
<dbReference type="Proteomes" id="UP000302218">
    <property type="component" value="Chromosome"/>
</dbReference>
<evidence type="ECO:0000259" key="2">
    <source>
        <dbReference type="PROSITE" id="PS50076"/>
    </source>
</evidence>
<dbReference type="SUPFAM" id="SSF46565">
    <property type="entry name" value="Chaperone J-domain"/>
    <property type="match status" value="1"/>
</dbReference>
<accession>A0A4P8WH57</accession>
<dbReference type="KEGG" id="nvr:FEJ81_10030"/>
<proteinExistence type="predicted"/>
<evidence type="ECO:0000256" key="1">
    <source>
        <dbReference type="SAM" id="MobiDB-lite"/>
    </source>
</evidence>
<name>A0A4P8WH57_9EURY</name>
<dbReference type="Gene3D" id="1.10.287.110">
    <property type="entry name" value="DnaJ domain"/>
    <property type="match status" value="1"/>
</dbReference>
<dbReference type="RefSeq" id="WP_138245161.1">
    <property type="nucleotide sequence ID" value="NZ_CP040330.1"/>
</dbReference>
<evidence type="ECO:0000313" key="4">
    <source>
        <dbReference type="Proteomes" id="UP000302218"/>
    </source>
</evidence>
<feature type="region of interest" description="Disordered" evidence="1">
    <location>
        <begin position="98"/>
        <end position="146"/>
    </location>
</feature>
<feature type="compositionally biased region" description="Low complexity" evidence="1">
    <location>
        <begin position="100"/>
        <end position="118"/>
    </location>
</feature>
<dbReference type="Pfam" id="PF00226">
    <property type="entry name" value="DnaJ"/>
    <property type="match status" value="1"/>
</dbReference>
<reference evidence="4" key="1">
    <citation type="submission" date="2019-05" db="EMBL/GenBank/DDBJ databases">
        <title>Genome sequence and methylation pattern of the halophilic Archaeon Natrinema versiforme BOL5-4.</title>
        <authorList>
            <person name="DasSarma P."/>
            <person name="Anton B.P."/>
            <person name="DasSarma S.L."/>
            <person name="Martinez F.L."/>
            <person name="Guzman D."/>
            <person name="Roberts R.J."/>
            <person name="DasSarma S."/>
        </authorList>
    </citation>
    <scope>NUCLEOTIDE SEQUENCE [LARGE SCALE GENOMIC DNA]</scope>
    <source>
        <strain evidence="4">BOL5-4</strain>
    </source>
</reference>
<dbReference type="CDD" id="cd06257">
    <property type="entry name" value="DnaJ"/>
    <property type="match status" value="1"/>
</dbReference>
<dbReference type="AlphaFoldDB" id="A0A4P8WH57"/>
<dbReference type="OrthoDB" id="10608at2157"/>